<evidence type="ECO:0008006" key="4">
    <source>
        <dbReference type="Google" id="ProtNLM"/>
    </source>
</evidence>
<name>A0ABS8U075_9SPHI</name>
<dbReference type="Proteomes" id="UP001199919">
    <property type="component" value="Unassembled WGS sequence"/>
</dbReference>
<comment type="caution">
    <text evidence="2">The sequence shown here is derived from an EMBL/GenBank/DDBJ whole genome shotgun (WGS) entry which is preliminary data.</text>
</comment>
<evidence type="ECO:0000256" key="1">
    <source>
        <dbReference type="SAM" id="Phobius"/>
    </source>
</evidence>
<accession>A0ABS8U075</accession>
<evidence type="ECO:0000313" key="2">
    <source>
        <dbReference type="EMBL" id="MCD8739334.1"/>
    </source>
</evidence>
<reference evidence="2 3" key="1">
    <citation type="submission" date="2021-12" db="EMBL/GenBank/DDBJ databases">
        <title>Mucilaginibacter roseus genome.</title>
        <authorList>
            <person name="Ferreira J.R."/>
            <person name="Newman J.D."/>
        </authorList>
    </citation>
    <scope>NUCLEOTIDE SEQUENCE [LARGE SCALE GENOMIC DNA]</scope>
    <source>
        <strain evidence="2 3">LMG 28454</strain>
    </source>
</reference>
<feature type="transmembrane region" description="Helical" evidence="1">
    <location>
        <begin position="21"/>
        <end position="42"/>
    </location>
</feature>
<gene>
    <name evidence="2" type="ORF">LT679_01860</name>
</gene>
<keyword evidence="3" id="KW-1185">Reference proteome</keyword>
<protein>
    <recommendedName>
        <fullName evidence="4">Nitrogen regulatory IIA protein</fullName>
    </recommendedName>
</protein>
<keyword evidence="1" id="KW-1133">Transmembrane helix</keyword>
<dbReference type="RefSeq" id="WP_232175208.1">
    <property type="nucleotide sequence ID" value="NZ_JAJPWV010000001.1"/>
</dbReference>
<sequence>MKALINRFSDWFNSRSNTTQATWYVSFCLLFILAIWLSISYIKFDAQVYQTNVPTNIGKSSGELPDSITSNK</sequence>
<dbReference type="EMBL" id="JAJPWV010000001">
    <property type="protein sequence ID" value="MCD8739334.1"/>
    <property type="molecule type" value="Genomic_DNA"/>
</dbReference>
<proteinExistence type="predicted"/>
<organism evidence="2 3">
    <name type="scientific">Mucilaginibacter roseus</name>
    <dbReference type="NCBI Taxonomy" id="1528868"/>
    <lineage>
        <taxon>Bacteria</taxon>
        <taxon>Pseudomonadati</taxon>
        <taxon>Bacteroidota</taxon>
        <taxon>Sphingobacteriia</taxon>
        <taxon>Sphingobacteriales</taxon>
        <taxon>Sphingobacteriaceae</taxon>
        <taxon>Mucilaginibacter</taxon>
    </lineage>
</organism>
<evidence type="ECO:0000313" key="3">
    <source>
        <dbReference type="Proteomes" id="UP001199919"/>
    </source>
</evidence>
<keyword evidence="1" id="KW-0472">Membrane</keyword>
<keyword evidence="1" id="KW-0812">Transmembrane</keyword>